<comment type="caution">
    <text evidence="1">The sequence shown here is derived from an EMBL/GenBank/DDBJ whole genome shotgun (WGS) entry which is preliminary data.</text>
</comment>
<organism evidence="1">
    <name type="scientific">termite gut metagenome</name>
    <dbReference type="NCBI Taxonomy" id="433724"/>
    <lineage>
        <taxon>unclassified sequences</taxon>
        <taxon>metagenomes</taxon>
        <taxon>organismal metagenomes</taxon>
    </lineage>
</organism>
<name>A0A5J4QS87_9ZZZZ</name>
<protein>
    <submittedName>
        <fullName evidence="1">Uncharacterized protein</fullName>
    </submittedName>
</protein>
<evidence type="ECO:0000313" key="1">
    <source>
        <dbReference type="EMBL" id="KAA6323740.1"/>
    </source>
</evidence>
<proteinExistence type="predicted"/>
<sequence length="43" mass="4990">MNKNPKKNAFSVKNTSLLFLSQKTVANHTEIHPISVFFQMKNR</sequence>
<dbReference type="EMBL" id="SNRY01002736">
    <property type="protein sequence ID" value="KAA6323740.1"/>
    <property type="molecule type" value="Genomic_DNA"/>
</dbReference>
<gene>
    <name evidence="1" type="ORF">EZS27_026852</name>
</gene>
<reference evidence="1" key="1">
    <citation type="submission" date="2019-03" db="EMBL/GenBank/DDBJ databases">
        <title>Single cell metagenomics reveals metabolic interactions within the superorganism composed of flagellate Streblomastix strix and complex community of Bacteroidetes bacteria on its surface.</title>
        <authorList>
            <person name="Treitli S.C."/>
            <person name="Kolisko M."/>
            <person name="Husnik F."/>
            <person name="Keeling P."/>
            <person name="Hampl V."/>
        </authorList>
    </citation>
    <scope>NUCLEOTIDE SEQUENCE</scope>
    <source>
        <strain evidence="1">STM</strain>
    </source>
</reference>
<dbReference type="AlphaFoldDB" id="A0A5J4QS87"/>
<accession>A0A5J4QS87</accession>